<dbReference type="AlphaFoldDB" id="A0A2K4ZQH0"/>
<proteinExistence type="predicted"/>
<keyword evidence="1" id="KW-0175">Coiled coil</keyword>
<keyword evidence="3" id="KW-1185">Reference proteome</keyword>
<feature type="coiled-coil region" evidence="1">
    <location>
        <begin position="24"/>
        <end position="51"/>
    </location>
</feature>
<evidence type="ECO:0000313" key="3">
    <source>
        <dbReference type="Proteomes" id="UP000236311"/>
    </source>
</evidence>
<evidence type="ECO:0000256" key="1">
    <source>
        <dbReference type="SAM" id="Coils"/>
    </source>
</evidence>
<dbReference type="EMBL" id="OFSM01000057">
    <property type="protein sequence ID" value="SOY32582.1"/>
    <property type="molecule type" value="Genomic_DNA"/>
</dbReference>
<name>A0A2K4ZQH0_9FIRM</name>
<evidence type="ECO:0000313" key="2">
    <source>
        <dbReference type="EMBL" id="SOY32582.1"/>
    </source>
</evidence>
<dbReference type="Proteomes" id="UP000236311">
    <property type="component" value="Unassembled WGS sequence"/>
</dbReference>
<protein>
    <submittedName>
        <fullName evidence="2">Uncharacterized protein</fullName>
    </submittedName>
</protein>
<gene>
    <name evidence="2" type="ORF">AMURIS_05347</name>
</gene>
<organism evidence="2 3">
    <name type="scientific">Acetatifactor muris</name>
    <dbReference type="NCBI Taxonomy" id="879566"/>
    <lineage>
        <taxon>Bacteria</taxon>
        <taxon>Bacillati</taxon>
        <taxon>Bacillota</taxon>
        <taxon>Clostridia</taxon>
        <taxon>Lachnospirales</taxon>
        <taxon>Lachnospiraceae</taxon>
        <taxon>Acetatifactor</taxon>
    </lineage>
</organism>
<dbReference type="RefSeq" id="WP_103242513.1">
    <property type="nucleotide sequence ID" value="NZ_JANJZD010000063.1"/>
</dbReference>
<sequence length="83" mass="10176">MRYISDDNKVFNTEQECCEYEQNMKSQRIQKEQLERERQDKLCDINKKYEELQKLLSEYEKDYGVKQMPYVAPFYEILDMLCG</sequence>
<dbReference type="OrthoDB" id="2084388at2"/>
<reference evidence="2 3" key="1">
    <citation type="submission" date="2018-01" db="EMBL/GenBank/DDBJ databases">
        <authorList>
            <person name="Gaut B.S."/>
            <person name="Morton B.R."/>
            <person name="Clegg M.T."/>
            <person name="Duvall M.R."/>
        </authorList>
    </citation>
    <scope>NUCLEOTIDE SEQUENCE [LARGE SCALE GENOMIC DNA]</scope>
    <source>
        <strain evidence="2">GP69</strain>
    </source>
</reference>
<accession>A0A2K4ZQH0</accession>